<reference evidence="12 13" key="1">
    <citation type="submission" date="2020-08" db="EMBL/GenBank/DDBJ databases">
        <title>Aphidius gifuensis genome sequencing and assembly.</title>
        <authorList>
            <person name="Du Z."/>
        </authorList>
    </citation>
    <scope>NUCLEOTIDE SEQUENCE [LARGE SCALE GENOMIC DNA]</scope>
    <source>
        <strain evidence="12">YNYX2018</strain>
        <tissue evidence="12">Adults</tissue>
    </source>
</reference>
<dbReference type="InterPro" id="IPR018270">
    <property type="entry name" value="C_nuclsd_transpt_met_bac"/>
</dbReference>
<evidence type="ECO:0000256" key="3">
    <source>
        <dbReference type="ARBA" id="ARBA00022475"/>
    </source>
</evidence>
<evidence type="ECO:0000256" key="2">
    <source>
        <dbReference type="ARBA" id="ARBA00009033"/>
    </source>
</evidence>
<feature type="transmembrane region" description="Helical" evidence="7">
    <location>
        <begin position="575"/>
        <end position="599"/>
    </location>
</feature>
<feature type="transmembrane region" description="Helical" evidence="7">
    <location>
        <begin position="282"/>
        <end position="304"/>
    </location>
</feature>
<dbReference type="InterPro" id="IPR008276">
    <property type="entry name" value="C_nuclsd_transpt"/>
</dbReference>
<keyword evidence="7" id="KW-0813">Transport</keyword>
<dbReference type="NCBIfam" id="TIGR00804">
    <property type="entry name" value="nupC"/>
    <property type="match status" value="1"/>
</dbReference>
<name>A0A834XY39_APHGI</name>
<feature type="transmembrane region" description="Helical" evidence="7">
    <location>
        <begin position="438"/>
        <end position="459"/>
    </location>
</feature>
<dbReference type="Pfam" id="PF07662">
    <property type="entry name" value="Nucleos_tra2_C"/>
    <property type="match status" value="1"/>
</dbReference>
<evidence type="ECO:0000256" key="4">
    <source>
        <dbReference type="ARBA" id="ARBA00022692"/>
    </source>
</evidence>
<proteinExistence type="inferred from homology"/>
<feature type="compositionally biased region" description="Basic and acidic residues" evidence="8">
    <location>
        <begin position="48"/>
        <end position="57"/>
    </location>
</feature>
<dbReference type="Proteomes" id="UP000639338">
    <property type="component" value="Unassembled WGS sequence"/>
</dbReference>
<feature type="domain" description="Concentrative nucleoside transporter N-terminal" evidence="9">
    <location>
        <begin position="202"/>
        <end position="274"/>
    </location>
</feature>
<comment type="similarity">
    <text evidence="2 7">Belongs to the concentrative nucleoside transporter (CNT) (TC 2.A.41) family.</text>
</comment>
<evidence type="ECO:0000259" key="9">
    <source>
        <dbReference type="Pfam" id="PF01773"/>
    </source>
</evidence>
<dbReference type="PANTHER" id="PTHR10590:SF4">
    <property type="entry name" value="SOLUTE CARRIER FAMILY 28 MEMBER 3"/>
    <property type="match status" value="1"/>
</dbReference>
<keyword evidence="13" id="KW-1185">Reference proteome</keyword>
<accession>A0A834XY39</accession>
<sequence length="667" mass="73672">MAALASPVFSAVERKLSKHSLRISLDLSPVSDSIEMPQMNEANSENSDTMKNDDHSTESTYQLNDDSKSDKSWFSRNRKITNNLIAFFLHLIVLIYFTFATIHWINNNNNGNLDWCDGYGMLVVLVAIVYIGIVYYKIFKKYFASIIIRIFEPLLNSIESLQQKRYISVVVKTVFYVSLLTGLVVYLYYDTIGSRERLRSGLGFLSILIFGFVFSKHPTKVNWRPVIWGLILQIGFGLLTIRWTVGRSIFECVADKVTIFLNYAKDGSLFVFSEELVIIKSVFAFSVLPVVFFFSFMIQVLYYWGAMQWVILKLGWALSSVMGTTVCESINSAANTFLGMTESPLLIKPYISKLTASELHAIMSSGFATVSGTVLAAYINFGAQPSHLITASVMSAPAALCFSKLFYPETERSKTTFKNIPLQKSEDASVMDAATKGALAGIPLVLGIIANIIAFVSLISFLNGILGWLGGLVGFTDLTLELILSKVFLPLSWIIGVPWDQCEDVATLIGLKTVVNEFVAYQRLGELKKLGKLTPRVEGIATFAICGFANPGSVGIMMGALISMAPESRQTIASVVVRAFISGSAVCFMTAAIAAGKYYCGGGIINRIDGKSLCWKHCSGFRIVAYDWCYTSNKPNATLGDEPTECQSNPEICDHKWPCVSKCYAIP</sequence>
<feature type="domain" description="Nucleoside transporter/FeoB GTPase Gate" evidence="11">
    <location>
        <begin position="285"/>
        <end position="383"/>
    </location>
</feature>
<comment type="subcellular location">
    <subcellularLocation>
        <location evidence="1">Cell membrane</location>
        <topology evidence="1">Multi-pass membrane protein</topology>
    </subcellularLocation>
</comment>
<evidence type="ECO:0000256" key="6">
    <source>
        <dbReference type="ARBA" id="ARBA00023136"/>
    </source>
</evidence>
<feature type="transmembrane region" description="Helical" evidence="7">
    <location>
        <begin position="84"/>
        <end position="106"/>
    </location>
</feature>
<protein>
    <recommendedName>
        <fullName evidence="7">Sodium/nucleoside cotransporter</fullName>
    </recommendedName>
</protein>
<keyword evidence="4 7" id="KW-0812">Transmembrane</keyword>
<comment type="caution">
    <text evidence="12">The sequence shown here is derived from an EMBL/GenBank/DDBJ whole genome shotgun (WGS) entry which is preliminary data.</text>
</comment>
<feature type="transmembrane region" description="Helical" evidence="7">
    <location>
        <begin position="539"/>
        <end position="563"/>
    </location>
</feature>
<dbReference type="AlphaFoldDB" id="A0A834XY39"/>
<dbReference type="InterPro" id="IPR011642">
    <property type="entry name" value="Gate_dom"/>
</dbReference>
<dbReference type="InterPro" id="IPR002668">
    <property type="entry name" value="CNT_N_dom"/>
</dbReference>
<evidence type="ECO:0000313" key="13">
    <source>
        <dbReference type="Proteomes" id="UP000639338"/>
    </source>
</evidence>
<dbReference type="GO" id="GO:0005415">
    <property type="term" value="F:nucleoside:sodium symporter activity"/>
    <property type="evidence" value="ECO:0007669"/>
    <property type="project" value="TreeGrafter"/>
</dbReference>
<feature type="transmembrane region" description="Helical" evidence="7">
    <location>
        <begin position="198"/>
        <end position="214"/>
    </location>
</feature>
<feature type="transmembrane region" description="Helical" evidence="7">
    <location>
        <begin position="118"/>
        <end position="139"/>
    </location>
</feature>
<feature type="domain" description="Concentrative nucleoside transporter C-terminal" evidence="10">
    <location>
        <begin position="387"/>
        <end position="594"/>
    </location>
</feature>
<feature type="transmembrane region" description="Helical" evidence="7">
    <location>
        <begin position="166"/>
        <end position="186"/>
    </location>
</feature>
<feature type="transmembrane region" description="Helical" evidence="7">
    <location>
        <begin position="226"/>
        <end position="245"/>
    </location>
</feature>
<evidence type="ECO:0000256" key="1">
    <source>
        <dbReference type="ARBA" id="ARBA00004651"/>
    </source>
</evidence>
<dbReference type="OrthoDB" id="6075923at2759"/>
<dbReference type="GO" id="GO:0005886">
    <property type="term" value="C:plasma membrane"/>
    <property type="evidence" value="ECO:0007669"/>
    <property type="project" value="UniProtKB-SubCell"/>
</dbReference>
<gene>
    <name evidence="12" type="ORF">HCN44_006762</name>
</gene>
<dbReference type="Pfam" id="PF01773">
    <property type="entry name" value="Nucleos_tra2_N"/>
    <property type="match status" value="1"/>
</dbReference>
<evidence type="ECO:0000256" key="8">
    <source>
        <dbReference type="SAM" id="MobiDB-lite"/>
    </source>
</evidence>
<evidence type="ECO:0000313" key="12">
    <source>
        <dbReference type="EMBL" id="KAF7995655.1"/>
    </source>
</evidence>
<keyword evidence="3" id="KW-1003">Cell membrane</keyword>
<evidence type="ECO:0000259" key="11">
    <source>
        <dbReference type="Pfam" id="PF07670"/>
    </source>
</evidence>
<keyword evidence="6 7" id="KW-0472">Membrane</keyword>
<evidence type="ECO:0000256" key="7">
    <source>
        <dbReference type="RuleBase" id="RU362018"/>
    </source>
</evidence>
<dbReference type="Pfam" id="PF07670">
    <property type="entry name" value="Gate"/>
    <property type="match status" value="1"/>
</dbReference>
<dbReference type="PANTHER" id="PTHR10590">
    <property type="entry name" value="SODIUM/NUCLEOSIDE COTRANSPORTER"/>
    <property type="match status" value="1"/>
</dbReference>
<dbReference type="InterPro" id="IPR011657">
    <property type="entry name" value="CNT_C_dom"/>
</dbReference>
<organism evidence="12 13">
    <name type="scientific">Aphidius gifuensis</name>
    <name type="common">Parasitoid wasp</name>
    <dbReference type="NCBI Taxonomy" id="684658"/>
    <lineage>
        <taxon>Eukaryota</taxon>
        <taxon>Metazoa</taxon>
        <taxon>Ecdysozoa</taxon>
        <taxon>Arthropoda</taxon>
        <taxon>Hexapoda</taxon>
        <taxon>Insecta</taxon>
        <taxon>Pterygota</taxon>
        <taxon>Neoptera</taxon>
        <taxon>Endopterygota</taxon>
        <taxon>Hymenoptera</taxon>
        <taxon>Apocrita</taxon>
        <taxon>Ichneumonoidea</taxon>
        <taxon>Braconidae</taxon>
        <taxon>Aphidiinae</taxon>
        <taxon>Aphidius</taxon>
    </lineage>
</organism>
<keyword evidence="5 7" id="KW-1133">Transmembrane helix</keyword>
<feature type="region of interest" description="Disordered" evidence="8">
    <location>
        <begin position="41"/>
        <end position="70"/>
    </location>
</feature>
<evidence type="ECO:0000256" key="5">
    <source>
        <dbReference type="ARBA" id="ARBA00022989"/>
    </source>
</evidence>
<dbReference type="EMBL" id="JACMRX010000002">
    <property type="protein sequence ID" value="KAF7995655.1"/>
    <property type="molecule type" value="Genomic_DNA"/>
</dbReference>
<evidence type="ECO:0000259" key="10">
    <source>
        <dbReference type="Pfam" id="PF07662"/>
    </source>
</evidence>